<dbReference type="Gene3D" id="2.30.42.10">
    <property type="match status" value="2"/>
</dbReference>
<keyword evidence="4" id="KW-1133">Transmembrane helix</keyword>
<dbReference type="RefSeq" id="WP_307264724.1">
    <property type="nucleotide sequence ID" value="NZ_JAUSVL010000001.1"/>
</dbReference>
<keyword evidence="4" id="KW-0812">Transmembrane</keyword>
<feature type="domain" description="PDZ" evidence="5">
    <location>
        <begin position="427"/>
        <end position="483"/>
    </location>
</feature>
<gene>
    <name evidence="6" type="ORF">J3R75_003745</name>
</gene>
<dbReference type="PRINTS" id="PR00834">
    <property type="entry name" value="PROTEASES2C"/>
</dbReference>
<comment type="caution">
    <text evidence="6">The sequence shown here is derived from an EMBL/GenBank/DDBJ whole genome shotgun (WGS) entry which is preliminary data.</text>
</comment>
<dbReference type="Pfam" id="PF13365">
    <property type="entry name" value="Trypsin_2"/>
    <property type="match status" value="1"/>
</dbReference>
<evidence type="ECO:0000256" key="3">
    <source>
        <dbReference type="ARBA" id="ARBA00022801"/>
    </source>
</evidence>
<dbReference type="Gene3D" id="2.40.10.10">
    <property type="entry name" value="Trypsin-like serine proteases"/>
    <property type="match status" value="2"/>
</dbReference>
<dbReference type="AlphaFoldDB" id="A0AAE3VK29"/>
<dbReference type="InterPro" id="IPR051201">
    <property type="entry name" value="Chloro_Bact_Ser_Proteases"/>
</dbReference>
<name>A0AAE3VK29_9BACT</name>
<dbReference type="SUPFAM" id="SSF50156">
    <property type="entry name" value="PDZ domain-like"/>
    <property type="match status" value="2"/>
</dbReference>
<protein>
    <submittedName>
        <fullName evidence="6">S1-C subfamily serine protease</fullName>
    </submittedName>
</protein>
<dbReference type="InterPro" id="IPR001478">
    <property type="entry name" value="PDZ"/>
</dbReference>
<evidence type="ECO:0000313" key="6">
    <source>
        <dbReference type="EMBL" id="MDQ0291638.1"/>
    </source>
</evidence>
<dbReference type="InterPro" id="IPR043504">
    <property type="entry name" value="Peptidase_S1_PA_chymotrypsin"/>
</dbReference>
<evidence type="ECO:0000256" key="2">
    <source>
        <dbReference type="ARBA" id="ARBA00022670"/>
    </source>
</evidence>
<evidence type="ECO:0000313" key="7">
    <source>
        <dbReference type="Proteomes" id="UP001238163"/>
    </source>
</evidence>
<keyword evidence="4" id="KW-0472">Membrane</keyword>
<feature type="domain" description="PDZ" evidence="5">
    <location>
        <begin position="306"/>
        <end position="399"/>
    </location>
</feature>
<evidence type="ECO:0000259" key="5">
    <source>
        <dbReference type="PROSITE" id="PS50106"/>
    </source>
</evidence>
<keyword evidence="3" id="KW-0378">Hydrolase</keyword>
<organism evidence="6 7">
    <name type="scientific">Oligosphaera ethanolica</name>
    <dbReference type="NCBI Taxonomy" id="760260"/>
    <lineage>
        <taxon>Bacteria</taxon>
        <taxon>Pseudomonadati</taxon>
        <taxon>Lentisphaerota</taxon>
        <taxon>Oligosphaeria</taxon>
        <taxon>Oligosphaerales</taxon>
        <taxon>Oligosphaeraceae</taxon>
        <taxon>Oligosphaera</taxon>
    </lineage>
</organism>
<dbReference type="InterPro" id="IPR001940">
    <property type="entry name" value="Peptidase_S1C"/>
</dbReference>
<dbReference type="SMART" id="SM00228">
    <property type="entry name" value="PDZ"/>
    <property type="match status" value="2"/>
</dbReference>
<dbReference type="InterPro" id="IPR009003">
    <property type="entry name" value="Peptidase_S1_PA"/>
</dbReference>
<dbReference type="GO" id="GO:0006508">
    <property type="term" value="P:proteolysis"/>
    <property type="evidence" value="ECO:0007669"/>
    <property type="project" value="UniProtKB-KW"/>
</dbReference>
<dbReference type="InterPro" id="IPR036034">
    <property type="entry name" value="PDZ_sf"/>
</dbReference>
<feature type="transmembrane region" description="Helical" evidence="4">
    <location>
        <begin position="40"/>
        <end position="59"/>
    </location>
</feature>
<dbReference type="SUPFAM" id="SSF50494">
    <property type="entry name" value="Trypsin-like serine proteases"/>
    <property type="match status" value="1"/>
</dbReference>
<dbReference type="GO" id="GO:0004252">
    <property type="term" value="F:serine-type endopeptidase activity"/>
    <property type="evidence" value="ECO:0007669"/>
    <property type="project" value="InterPro"/>
</dbReference>
<proteinExistence type="inferred from homology"/>
<keyword evidence="2 6" id="KW-0645">Protease</keyword>
<keyword evidence="7" id="KW-1185">Reference proteome</keyword>
<dbReference type="PANTHER" id="PTHR43343:SF3">
    <property type="entry name" value="PROTEASE DO-LIKE 8, CHLOROPLASTIC"/>
    <property type="match status" value="1"/>
</dbReference>
<evidence type="ECO:0000256" key="4">
    <source>
        <dbReference type="SAM" id="Phobius"/>
    </source>
</evidence>
<evidence type="ECO:0000256" key="1">
    <source>
        <dbReference type="ARBA" id="ARBA00010541"/>
    </source>
</evidence>
<reference evidence="6" key="1">
    <citation type="submission" date="2023-07" db="EMBL/GenBank/DDBJ databases">
        <title>Genomic Encyclopedia of Type Strains, Phase IV (KMG-IV): sequencing the most valuable type-strain genomes for metagenomic binning, comparative biology and taxonomic classification.</title>
        <authorList>
            <person name="Goeker M."/>
        </authorList>
    </citation>
    <scope>NUCLEOTIDE SEQUENCE</scope>
    <source>
        <strain evidence="6">DSM 24202</strain>
    </source>
</reference>
<sequence length="529" mass="57135">MAELLGLVTVTNAGFAEWHFAYFSHRTERQLIMIMKSISGLMLGVFIAVTGGGALLAVADESPALRAAMLVEDAFAEVVERAKPAVVVITNKQRAPAPREIPPEFYYFFGQPMPPRRGPGTDRPNKPVPAGKGSGVLVSAEGHLVTNFHVIENYEFLEVKTADGTVYDSEKDPEAVTVIGVDPETDLAVLQLRNGKKTKYPFLRFTEAEKVRVGQWVIAIGAPFNLDYSVTVGCVSQKGRYDMGMSTYDNYIQTDASINPGNSGGPLLNIHGEIVGINQFIMTGGRASQGSVGIGFAIACDLVKQVVDVLVEDGEVIRPFLGISMQELTGDLKDQFAADFGVIVSGLVPGEAAEKAGIGAGDVIQKIGEKTVHTMHDLRLAVTSYRPGDTIKVTLLRNGKEMTYEVVASRRGTDGGVAGLGQSPSRRSQQRDLSKLGLRLNEQDGQIVVLEVLPDGAVANAENGDMRIMPGDIIHEVNRQSVKTVAELAEAVNASVKNNIVLRIERKLPNQANAYYFYFAVPMADDDKK</sequence>
<comment type="similarity">
    <text evidence="1">Belongs to the peptidase S1C family.</text>
</comment>
<dbReference type="Proteomes" id="UP001238163">
    <property type="component" value="Unassembled WGS sequence"/>
</dbReference>
<dbReference type="Pfam" id="PF13180">
    <property type="entry name" value="PDZ_2"/>
    <property type="match status" value="1"/>
</dbReference>
<dbReference type="EMBL" id="JAUSVL010000001">
    <property type="protein sequence ID" value="MDQ0291638.1"/>
    <property type="molecule type" value="Genomic_DNA"/>
</dbReference>
<dbReference type="PANTHER" id="PTHR43343">
    <property type="entry name" value="PEPTIDASE S12"/>
    <property type="match status" value="1"/>
</dbReference>
<accession>A0AAE3VK29</accession>
<dbReference type="PROSITE" id="PS50106">
    <property type="entry name" value="PDZ"/>
    <property type="match status" value="2"/>
</dbReference>